<dbReference type="Proteomes" id="UP000499080">
    <property type="component" value="Unassembled WGS sequence"/>
</dbReference>
<dbReference type="OrthoDB" id="7696622at2759"/>
<accession>A0A4Y2PJW0</accession>
<proteinExistence type="predicted"/>
<dbReference type="EMBL" id="BGPR01011245">
    <property type="protein sequence ID" value="GBN50346.1"/>
    <property type="molecule type" value="Genomic_DNA"/>
</dbReference>
<comment type="caution">
    <text evidence="3">The sequence shown here is derived from an EMBL/GenBank/DDBJ whole genome shotgun (WGS) entry which is preliminary data.</text>
</comment>
<dbReference type="SUPFAM" id="SSF57756">
    <property type="entry name" value="Retrovirus zinc finger-like domains"/>
    <property type="match status" value="1"/>
</dbReference>
<keyword evidence="1" id="KW-0862">Zinc</keyword>
<dbReference type="InterPro" id="IPR001878">
    <property type="entry name" value="Znf_CCHC"/>
</dbReference>
<dbReference type="AlphaFoldDB" id="A0A4Y2PJW0"/>
<name>A0A4Y2PJW0_ARAVE</name>
<evidence type="ECO:0000313" key="3">
    <source>
        <dbReference type="EMBL" id="GBN50346.1"/>
    </source>
</evidence>
<dbReference type="PROSITE" id="PS50158">
    <property type="entry name" value="ZF_CCHC"/>
    <property type="match status" value="1"/>
</dbReference>
<reference evidence="3 4" key="1">
    <citation type="journal article" date="2019" name="Sci. Rep.">
        <title>Orb-weaving spider Araneus ventricosus genome elucidates the spidroin gene catalogue.</title>
        <authorList>
            <person name="Kono N."/>
            <person name="Nakamura H."/>
            <person name="Ohtoshi R."/>
            <person name="Moran D.A.P."/>
            <person name="Shinohara A."/>
            <person name="Yoshida Y."/>
            <person name="Fujiwara M."/>
            <person name="Mori M."/>
            <person name="Tomita M."/>
            <person name="Arakawa K."/>
        </authorList>
    </citation>
    <scope>NUCLEOTIDE SEQUENCE [LARGE SCALE GENOMIC DNA]</scope>
</reference>
<dbReference type="InterPro" id="IPR036875">
    <property type="entry name" value="Znf_CCHC_sf"/>
</dbReference>
<evidence type="ECO:0000313" key="4">
    <source>
        <dbReference type="Proteomes" id="UP000499080"/>
    </source>
</evidence>
<keyword evidence="1" id="KW-0863">Zinc-finger</keyword>
<dbReference type="InterPro" id="IPR012337">
    <property type="entry name" value="RNaseH-like_sf"/>
</dbReference>
<evidence type="ECO:0000259" key="2">
    <source>
        <dbReference type="PROSITE" id="PS50158"/>
    </source>
</evidence>
<feature type="domain" description="CCHC-type" evidence="2">
    <location>
        <begin position="208"/>
        <end position="223"/>
    </location>
</feature>
<dbReference type="GO" id="GO:0003676">
    <property type="term" value="F:nucleic acid binding"/>
    <property type="evidence" value="ECO:0007669"/>
    <property type="project" value="InterPro"/>
</dbReference>
<sequence>MMKISKLDCKMTSLSSTHFSSHQHLTAQLEVYQSVERQFQPLIAGITDGKKDWQILKENLEPTSRPRLTGLIDEFFELNYNAEEENIGTYCKRVQEKCELIKDSGFELPEELVCFQLIRKLPQDYDNLVQILYRLDKDEFTVKNIQLQLINEFGRVQQKREDELHRNVANAYETRISRKTEDGKSLGTRSGFVLKPVNRSKTSYQSVCFRCSTPGHVWRNCRQKIPSSKNCRRFEEKGQQDKSRLPISRKAFYSEISGLGIKMERTSVYTPGQNGVAERFNRTAVEDSSSDMEEEQDEPGYSIADAKAATNVLNNFFATENIYEHVVDLFKIVDKQIDELYIKSKAFQPKITSFSNVVGLANK</sequence>
<gene>
    <name evidence="3" type="ORF">AVEN_45577_1</name>
</gene>
<organism evidence="3 4">
    <name type="scientific">Araneus ventricosus</name>
    <name type="common">Orbweaver spider</name>
    <name type="synonym">Epeira ventricosa</name>
    <dbReference type="NCBI Taxonomy" id="182803"/>
    <lineage>
        <taxon>Eukaryota</taxon>
        <taxon>Metazoa</taxon>
        <taxon>Ecdysozoa</taxon>
        <taxon>Arthropoda</taxon>
        <taxon>Chelicerata</taxon>
        <taxon>Arachnida</taxon>
        <taxon>Araneae</taxon>
        <taxon>Araneomorphae</taxon>
        <taxon>Entelegynae</taxon>
        <taxon>Araneoidea</taxon>
        <taxon>Araneidae</taxon>
        <taxon>Araneus</taxon>
    </lineage>
</organism>
<protein>
    <recommendedName>
        <fullName evidence="2">CCHC-type domain-containing protein</fullName>
    </recommendedName>
</protein>
<dbReference type="SUPFAM" id="SSF53098">
    <property type="entry name" value="Ribonuclease H-like"/>
    <property type="match status" value="1"/>
</dbReference>
<keyword evidence="4" id="KW-1185">Reference proteome</keyword>
<dbReference type="GO" id="GO:0008270">
    <property type="term" value="F:zinc ion binding"/>
    <property type="evidence" value="ECO:0007669"/>
    <property type="project" value="UniProtKB-KW"/>
</dbReference>
<keyword evidence="1" id="KW-0479">Metal-binding</keyword>
<dbReference type="InterPro" id="IPR036397">
    <property type="entry name" value="RNaseH_sf"/>
</dbReference>
<evidence type="ECO:0000256" key="1">
    <source>
        <dbReference type="PROSITE-ProRule" id="PRU00047"/>
    </source>
</evidence>
<dbReference type="Pfam" id="PF14223">
    <property type="entry name" value="Retrotran_gag_2"/>
    <property type="match status" value="1"/>
</dbReference>
<dbReference type="Gene3D" id="3.30.420.10">
    <property type="entry name" value="Ribonuclease H-like superfamily/Ribonuclease H"/>
    <property type="match status" value="1"/>
</dbReference>